<protein>
    <submittedName>
        <fullName evidence="3">Uncharacterized protein</fullName>
    </submittedName>
</protein>
<evidence type="ECO:0000256" key="1">
    <source>
        <dbReference type="SAM" id="MobiDB-lite"/>
    </source>
</evidence>
<evidence type="ECO:0000313" key="2">
    <source>
        <dbReference type="Proteomes" id="UP000887578"/>
    </source>
</evidence>
<organism evidence="2 3">
    <name type="scientific">Panagrolaimus davidi</name>
    <dbReference type="NCBI Taxonomy" id="227884"/>
    <lineage>
        <taxon>Eukaryota</taxon>
        <taxon>Metazoa</taxon>
        <taxon>Ecdysozoa</taxon>
        <taxon>Nematoda</taxon>
        <taxon>Chromadorea</taxon>
        <taxon>Rhabditida</taxon>
        <taxon>Tylenchina</taxon>
        <taxon>Panagrolaimomorpha</taxon>
        <taxon>Panagrolaimoidea</taxon>
        <taxon>Panagrolaimidae</taxon>
        <taxon>Panagrolaimus</taxon>
    </lineage>
</organism>
<evidence type="ECO:0000313" key="3">
    <source>
        <dbReference type="WBParaSite" id="PDA_v2.g27663.t1"/>
    </source>
</evidence>
<sequence>MFYNNAKHQQAYRDRTKLKPKRTLASADPKKRAAVVPGTTEERLLNQGIVISLQDAIVELVTHGGSAEQKRQADLTA</sequence>
<dbReference type="WBParaSite" id="PDA_v2.g27663.t1">
    <property type="protein sequence ID" value="PDA_v2.g27663.t1"/>
    <property type="gene ID" value="PDA_v2.g27663"/>
</dbReference>
<accession>A0A914QE65</accession>
<dbReference type="AlphaFoldDB" id="A0A914QE65"/>
<feature type="region of interest" description="Disordered" evidence="1">
    <location>
        <begin position="1"/>
        <end position="35"/>
    </location>
</feature>
<keyword evidence="2" id="KW-1185">Reference proteome</keyword>
<proteinExistence type="predicted"/>
<dbReference type="Proteomes" id="UP000887578">
    <property type="component" value="Unplaced"/>
</dbReference>
<reference evidence="3" key="1">
    <citation type="submission" date="2022-11" db="UniProtKB">
        <authorList>
            <consortium name="WormBaseParasite"/>
        </authorList>
    </citation>
    <scope>IDENTIFICATION</scope>
</reference>
<name>A0A914QE65_9BILA</name>